<comment type="caution">
    <text evidence="1">The sequence shown here is derived from an EMBL/GenBank/DDBJ whole genome shotgun (WGS) entry which is preliminary data.</text>
</comment>
<organism evidence="1 2">
    <name type="scientific">Eumeta variegata</name>
    <name type="common">Bagworm moth</name>
    <name type="synonym">Eumeta japonica</name>
    <dbReference type="NCBI Taxonomy" id="151549"/>
    <lineage>
        <taxon>Eukaryota</taxon>
        <taxon>Metazoa</taxon>
        <taxon>Ecdysozoa</taxon>
        <taxon>Arthropoda</taxon>
        <taxon>Hexapoda</taxon>
        <taxon>Insecta</taxon>
        <taxon>Pterygota</taxon>
        <taxon>Neoptera</taxon>
        <taxon>Endopterygota</taxon>
        <taxon>Lepidoptera</taxon>
        <taxon>Glossata</taxon>
        <taxon>Ditrysia</taxon>
        <taxon>Tineoidea</taxon>
        <taxon>Psychidae</taxon>
        <taxon>Oiketicinae</taxon>
        <taxon>Eumeta</taxon>
    </lineage>
</organism>
<reference evidence="1 2" key="1">
    <citation type="journal article" date="2019" name="Commun. Biol.">
        <title>The bagworm genome reveals a unique fibroin gene that provides high tensile strength.</title>
        <authorList>
            <person name="Kono N."/>
            <person name="Nakamura H."/>
            <person name="Ohtoshi R."/>
            <person name="Tomita M."/>
            <person name="Numata K."/>
            <person name="Arakawa K."/>
        </authorList>
    </citation>
    <scope>NUCLEOTIDE SEQUENCE [LARGE SCALE GENOMIC DNA]</scope>
</reference>
<proteinExistence type="predicted"/>
<accession>A0A4C1U5Y1</accession>
<name>A0A4C1U5Y1_EUMVA</name>
<dbReference type="EMBL" id="BGZK01000128">
    <property type="protein sequence ID" value="GBP21394.1"/>
    <property type="molecule type" value="Genomic_DNA"/>
</dbReference>
<gene>
    <name evidence="1" type="ORF">EVAR_11995_1</name>
</gene>
<keyword evidence="2" id="KW-1185">Reference proteome</keyword>
<protein>
    <submittedName>
        <fullName evidence="1">Uncharacterized protein</fullName>
    </submittedName>
</protein>
<dbReference type="AlphaFoldDB" id="A0A4C1U5Y1"/>
<sequence length="87" mass="9543">MSGQREGCPPNTARATLCRKQDVCVSSEAVKRVYENIYGAPAGLRRGRARRCRPSNRTHAQMLSLARGLLLETRVPLFKGCQAVGIS</sequence>
<evidence type="ECO:0000313" key="1">
    <source>
        <dbReference type="EMBL" id="GBP21394.1"/>
    </source>
</evidence>
<dbReference type="Proteomes" id="UP000299102">
    <property type="component" value="Unassembled WGS sequence"/>
</dbReference>
<evidence type="ECO:0000313" key="2">
    <source>
        <dbReference type="Proteomes" id="UP000299102"/>
    </source>
</evidence>